<dbReference type="PANTHER" id="PTHR33096:SF1">
    <property type="entry name" value="CXC1-LIKE CYSTEINE CLUSTER ASSOCIATED WITH KDZ TRANSPOSASES DOMAIN-CONTAINING PROTEIN"/>
    <property type="match status" value="1"/>
</dbReference>
<evidence type="ECO:0000313" key="3">
    <source>
        <dbReference type="EMBL" id="KAK6988503.1"/>
    </source>
</evidence>
<protein>
    <recommendedName>
        <fullName evidence="2">CxC2-like cysteine cluster KDZ transposase-associated domain-containing protein</fullName>
    </recommendedName>
</protein>
<dbReference type="Pfam" id="PF18803">
    <property type="entry name" value="CxC2"/>
    <property type="match status" value="1"/>
</dbReference>
<dbReference type="InterPro" id="IPR040521">
    <property type="entry name" value="KDZ"/>
</dbReference>
<name>A0AAV9ZQM9_9AGAR</name>
<proteinExistence type="predicted"/>
<dbReference type="Proteomes" id="UP001362999">
    <property type="component" value="Unassembled WGS sequence"/>
</dbReference>
<dbReference type="InterPro" id="IPR041457">
    <property type="entry name" value="CxC2_KDZ-assoc"/>
</dbReference>
<evidence type="ECO:0000256" key="1">
    <source>
        <dbReference type="SAM" id="MobiDB-lite"/>
    </source>
</evidence>
<feature type="compositionally biased region" description="Polar residues" evidence="1">
    <location>
        <begin position="327"/>
        <end position="338"/>
    </location>
</feature>
<evidence type="ECO:0000313" key="4">
    <source>
        <dbReference type="Proteomes" id="UP001362999"/>
    </source>
</evidence>
<sequence>MVDTEALPASGLLCTRCQDSLGIFRCDHCTGQALWCGPCCLTVNRTSPFHHPKKWNGKFFEKVDLDKIGLTIFFGHRGEPCPSLRASESVQDNLDNDNAIEDDGDEAWEDEIQTGFIGDRLRFVHTTGIFVRRVGWCCCSDEGGDTLPHDLQLLDAKMYPASSNKPSTAFTFNVLDDFALDSLECKTAALTFLTKLRRMTNSAFPLSTPNVYAAFMRCSRQFRNLKNMLRGGLAHEPDRTRAPGDLAMFCVMCPQIRKNVSLEEYEKADDRTLYGPQVVTDGNFKLDNLKMRNPQDDVRLSDGQMFCVKSAPYEDHLRITPQRKQRSGSNDHQAVNETNVKRKDVDTTGIGACACARHGCFYPHSAVGFKAGERQSNMDYSASEVIRQIPDSIKELLFIYDVVCQWVVYWADRFQTGKYLHVHYRDDLKLTAAVGKFHLGAHIMDCFWKYSLNFIQGAGEVDGEILETLWAPLDKLVGSTRNMSRAHRQEIIDEHMNDSNWKKMCGAVASLITKMDRAREGLQTVQEAFDQLSSHIGEHYTGQWEQEEQEAFQPGGIGTEIYKAEAAKGIFSLSS</sequence>
<feature type="domain" description="CxC2-like cysteine cluster KDZ transposase-associated" evidence="2">
    <location>
        <begin position="119"/>
        <end position="202"/>
    </location>
</feature>
<feature type="region of interest" description="Disordered" evidence="1">
    <location>
        <begin position="321"/>
        <end position="340"/>
    </location>
</feature>
<dbReference type="EMBL" id="JAWWNJ010000122">
    <property type="protein sequence ID" value="KAK6988503.1"/>
    <property type="molecule type" value="Genomic_DNA"/>
</dbReference>
<keyword evidence="4" id="KW-1185">Reference proteome</keyword>
<comment type="caution">
    <text evidence="3">The sequence shown here is derived from an EMBL/GenBank/DDBJ whole genome shotgun (WGS) entry which is preliminary data.</text>
</comment>
<reference evidence="3 4" key="1">
    <citation type="journal article" date="2024" name="J Genomics">
        <title>Draft genome sequencing and assembly of Favolaschia claudopus CIRM-BRFM 2984 isolated from oak limbs.</title>
        <authorList>
            <person name="Navarro D."/>
            <person name="Drula E."/>
            <person name="Chaduli D."/>
            <person name="Cazenave R."/>
            <person name="Ahrendt S."/>
            <person name="Wang J."/>
            <person name="Lipzen A."/>
            <person name="Daum C."/>
            <person name="Barry K."/>
            <person name="Grigoriev I.V."/>
            <person name="Favel A."/>
            <person name="Rosso M.N."/>
            <person name="Martin F."/>
        </authorList>
    </citation>
    <scope>NUCLEOTIDE SEQUENCE [LARGE SCALE GENOMIC DNA]</scope>
    <source>
        <strain evidence="3 4">CIRM-BRFM 2984</strain>
    </source>
</reference>
<gene>
    <name evidence="3" type="ORF">R3P38DRAFT_3332031</name>
</gene>
<dbReference type="AlphaFoldDB" id="A0AAV9ZQM9"/>
<accession>A0AAV9ZQM9</accession>
<dbReference type="Pfam" id="PF18758">
    <property type="entry name" value="KDZ"/>
    <property type="match status" value="1"/>
</dbReference>
<organism evidence="3 4">
    <name type="scientific">Favolaschia claudopus</name>
    <dbReference type="NCBI Taxonomy" id="2862362"/>
    <lineage>
        <taxon>Eukaryota</taxon>
        <taxon>Fungi</taxon>
        <taxon>Dikarya</taxon>
        <taxon>Basidiomycota</taxon>
        <taxon>Agaricomycotina</taxon>
        <taxon>Agaricomycetes</taxon>
        <taxon>Agaricomycetidae</taxon>
        <taxon>Agaricales</taxon>
        <taxon>Marasmiineae</taxon>
        <taxon>Mycenaceae</taxon>
        <taxon>Favolaschia</taxon>
    </lineage>
</organism>
<evidence type="ECO:0000259" key="2">
    <source>
        <dbReference type="Pfam" id="PF18803"/>
    </source>
</evidence>
<dbReference type="PANTHER" id="PTHR33096">
    <property type="entry name" value="CXC2 DOMAIN-CONTAINING PROTEIN"/>
    <property type="match status" value="1"/>
</dbReference>